<sequence length="245" mass="26385">MNRAAFRSAFGTQGPVVLPVIHVLETKRTLANIDVLVGEGAPGCFLINHDFGVEPFLPIIREVRAARPDLWIGLNFLAVTGLEAFPQLASLSREGCRIDAYWADDARIDERTEAQPEAAAIAAARDGWDGLYFGGTAFKKQRPVDPGDYGRAATIARDWMDVVCTSGAATGIEAEDTKIATFRAACGDTPLALASGITPDNAHRYAGVDAFMVATGINFDDNFYDIDPARLRRLLDVAETLGEPA</sequence>
<accession>A0A0L1JN18</accession>
<evidence type="ECO:0000313" key="2">
    <source>
        <dbReference type="Proteomes" id="UP000036938"/>
    </source>
</evidence>
<dbReference type="RefSeq" id="WP_050531599.1">
    <property type="nucleotide sequence ID" value="NZ_AQQZ01000006.1"/>
</dbReference>
<dbReference type="PATRIC" id="fig|1317121.7.peg.3610"/>
<proteinExistence type="predicted"/>
<protein>
    <submittedName>
        <fullName evidence="1">Adenine phosphoribosyltransferase</fullName>
    </submittedName>
</protein>
<organism evidence="1 2">
    <name type="scientific">Pseudaestuariivita atlantica</name>
    <dbReference type="NCBI Taxonomy" id="1317121"/>
    <lineage>
        <taxon>Bacteria</taxon>
        <taxon>Pseudomonadati</taxon>
        <taxon>Pseudomonadota</taxon>
        <taxon>Alphaproteobacteria</taxon>
        <taxon>Rhodobacterales</taxon>
        <taxon>Paracoccaceae</taxon>
        <taxon>Pseudaestuariivita</taxon>
    </lineage>
</organism>
<comment type="caution">
    <text evidence="1">The sequence shown here is derived from an EMBL/GenBank/DDBJ whole genome shotgun (WGS) entry which is preliminary data.</text>
</comment>
<gene>
    <name evidence="1" type="ORF">ATO11_14425</name>
</gene>
<dbReference type="OrthoDB" id="7738696at2"/>
<dbReference type="Proteomes" id="UP000036938">
    <property type="component" value="Unassembled WGS sequence"/>
</dbReference>
<keyword evidence="1" id="KW-0328">Glycosyltransferase</keyword>
<keyword evidence="1" id="KW-0808">Transferase</keyword>
<dbReference type="SUPFAM" id="SSF51366">
    <property type="entry name" value="Ribulose-phoshate binding barrel"/>
    <property type="match status" value="1"/>
</dbReference>
<dbReference type="EMBL" id="AQQZ01000006">
    <property type="protein sequence ID" value="KNG93102.1"/>
    <property type="molecule type" value="Genomic_DNA"/>
</dbReference>
<name>A0A0L1JN18_9RHOB</name>
<dbReference type="STRING" id="1317121.ATO11_14425"/>
<keyword evidence="2" id="KW-1185">Reference proteome</keyword>
<dbReference type="AlphaFoldDB" id="A0A0L1JN18"/>
<evidence type="ECO:0000313" key="1">
    <source>
        <dbReference type="EMBL" id="KNG93102.1"/>
    </source>
</evidence>
<reference evidence="1 2" key="1">
    <citation type="journal article" date="2015" name="Int. J. Syst. Evol. Microbiol.">
        <title>Aestuariivita atlantica sp. nov., isolated from deep sea sediment of the Atlantic Ocean.</title>
        <authorList>
            <person name="Li G."/>
            <person name="Lai Q."/>
            <person name="Du Y."/>
            <person name="Liu X."/>
            <person name="Sun F."/>
            <person name="Shao Z."/>
        </authorList>
    </citation>
    <scope>NUCLEOTIDE SEQUENCE [LARGE SCALE GENOMIC DNA]</scope>
    <source>
        <strain evidence="1 2">22II-S11-z3</strain>
    </source>
</reference>
<dbReference type="GO" id="GO:0016757">
    <property type="term" value="F:glycosyltransferase activity"/>
    <property type="evidence" value="ECO:0007669"/>
    <property type="project" value="UniProtKB-KW"/>
</dbReference>
<dbReference type="InterPro" id="IPR011060">
    <property type="entry name" value="RibuloseP-bd_barrel"/>
</dbReference>